<dbReference type="RefSeq" id="WP_188569527.1">
    <property type="nucleotide sequence ID" value="NZ_BMED01000010.1"/>
</dbReference>
<keyword evidence="2" id="KW-1133">Transmembrane helix</keyword>
<dbReference type="PANTHER" id="PTHR36698:SF2">
    <property type="entry name" value="MCE_MLAD DOMAIN-CONTAINING PROTEIN"/>
    <property type="match status" value="1"/>
</dbReference>
<dbReference type="InterPro" id="IPR003399">
    <property type="entry name" value="Mce/MlaD"/>
</dbReference>
<evidence type="ECO:0000313" key="5">
    <source>
        <dbReference type="Proteomes" id="UP000637423"/>
    </source>
</evidence>
<dbReference type="PANTHER" id="PTHR36698">
    <property type="entry name" value="BLL5892 PROTEIN"/>
    <property type="match status" value="1"/>
</dbReference>
<name>A0A916V146_9BURK</name>
<keyword evidence="2" id="KW-0472">Membrane</keyword>
<evidence type="ECO:0000256" key="2">
    <source>
        <dbReference type="SAM" id="Phobius"/>
    </source>
</evidence>
<reference evidence="4" key="2">
    <citation type="submission" date="2020-09" db="EMBL/GenBank/DDBJ databases">
        <authorList>
            <person name="Sun Q."/>
            <person name="Zhou Y."/>
        </authorList>
    </citation>
    <scope>NUCLEOTIDE SEQUENCE</scope>
    <source>
        <strain evidence="4">CGMCC 1.10998</strain>
    </source>
</reference>
<gene>
    <name evidence="4" type="ORF">GCM10011396_56470</name>
</gene>
<dbReference type="EMBL" id="BMED01000010">
    <property type="protein sequence ID" value="GGD01631.1"/>
    <property type="molecule type" value="Genomic_DNA"/>
</dbReference>
<comment type="caution">
    <text evidence="4">The sequence shown here is derived from an EMBL/GenBank/DDBJ whole genome shotgun (WGS) entry which is preliminary data.</text>
</comment>
<dbReference type="AlphaFoldDB" id="A0A916V146"/>
<organism evidence="4 5">
    <name type="scientific">Undibacterium terreum</name>
    <dbReference type="NCBI Taxonomy" id="1224302"/>
    <lineage>
        <taxon>Bacteria</taxon>
        <taxon>Pseudomonadati</taxon>
        <taxon>Pseudomonadota</taxon>
        <taxon>Betaproteobacteria</taxon>
        <taxon>Burkholderiales</taxon>
        <taxon>Oxalobacteraceae</taxon>
        <taxon>Undibacterium</taxon>
    </lineage>
</organism>
<accession>A0A916V146</accession>
<protein>
    <submittedName>
        <fullName evidence="4">Mammalian cell entry protein</fullName>
    </submittedName>
</protein>
<sequence length="312" mass="33737">MENRSHALIAGFFTIGLVVATILIAVWFGRDKIQRVPYEIATKMSVAGLNLQAAVRYKGIKVGNVTNLKFSNDTPGLIVIRIEVAPDTPITQSTFATLSYQGVTGIAFVQLDDDGSYPVAVAAKGQELPRIPLKPGLMQNLEQRGTAIMVQVEELTRRLNTMLDPEKQKTIASAIDNINQAAIKWQQLPEKLEPTLAKLPAVADQAQHTLNSFKVLSDNASTLSNNLNGLVTTIQGPDGPIVKLTQSVDQISNGLSYDTLPKVTAFTTDARTTFRNINRAVDKINDRPQSLLFGSPPVVPGPGEPGFAAPKQ</sequence>
<keyword evidence="2" id="KW-0812">Transmembrane</keyword>
<feature type="transmembrane region" description="Helical" evidence="2">
    <location>
        <begin position="6"/>
        <end position="28"/>
    </location>
</feature>
<dbReference type="Pfam" id="PF02470">
    <property type="entry name" value="MlaD"/>
    <property type="match status" value="1"/>
</dbReference>
<keyword evidence="5" id="KW-1185">Reference proteome</keyword>
<proteinExistence type="predicted"/>
<evidence type="ECO:0000256" key="1">
    <source>
        <dbReference type="SAM" id="MobiDB-lite"/>
    </source>
</evidence>
<reference evidence="4" key="1">
    <citation type="journal article" date="2014" name="Int. J. Syst. Evol. Microbiol.">
        <title>Complete genome sequence of Corynebacterium casei LMG S-19264T (=DSM 44701T), isolated from a smear-ripened cheese.</title>
        <authorList>
            <consortium name="US DOE Joint Genome Institute (JGI-PGF)"/>
            <person name="Walter F."/>
            <person name="Albersmeier A."/>
            <person name="Kalinowski J."/>
            <person name="Ruckert C."/>
        </authorList>
    </citation>
    <scope>NUCLEOTIDE SEQUENCE</scope>
    <source>
        <strain evidence="4">CGMCC 1.10998</strain>
    </source>
</reference>
<evidence type="ECO:0000313" key="4">
    <source>
        <dbReference type="EMBL" id="GGD01631.1"/>
    </source>
</evidence>
<feature type="region of interest" description="Disordered" evidence="1">
    <location>
        <begin position="293"/>
        <end position="312"/>
    </location>
</feature>
<dbReference type="Proteomes" id="UP000637423">
    <property type="component" value="Unassembled WGS sequence"/>
</dbReference>
<feature type="domain" description="Mce/MlaD" evidence="3">
    <location>
        <begin position="45"/>
        <end position="112"/>
    </location>
</feature>
<evidence type="ECO:0000259" key="3">
    <source>
        <dbReference type="Pfam" id="PF02470"/>
    </source>
</evidence>